<evidence type="ECO:0000313" key="2">
    <source>
        <dbReference type="RefSeq" id="XP_039114962.1"/>
    </source>
</evidence>
<dbReference type="AlphaFoldDB" id="A0AB40AJ14"/>
<accession>A0AB40AJ14</accession>
<dbReference type="PANTHER" id="PTHR47604:SF1">
    <property type="entry name" value="ADENYLYL CYCLASE"/>
    <property type="match status" value="1"/>
</dbReference>
<keyword evidence="1" id="KW-1185">Reference proteome</keyword>
<name>A0AB40AJ14_DIOCR</name>
<dbReference type="PANTHER" id="PTHR47604">
    <property type="entry name" value="ADENYLYL CYCLASE"/>
    <property type="match status" value="1"/>
</dbReference>
<reference evidence="2" key="1">
    <citation type="submission" date="2025-08" db="UniProtKB">
        <authorList>
            <consortium name="RefSeq"/>
        </authorList>
    </citation>
    <scope>IDENTIFICATION</scope>
</reference>
<evidence type="ECO:0000313" key="1">
    <source>
        <dbReference type="Proteomes" id="UP001515500"/>
    </source>
</evidence>
<dbReference type="InterPro" id="IPR011990">
    <property type="entry name" value="TPR-like_helical_dom_sf"/>
</dbReference>
<dbReference type="RefSeq" id="XP_039114962.1">
    <property type="nucleotide sequence ID" value="XM_039259028.1"/>
</dbReference>
<proteinExistence type="predicted"/>
<organism evidence="1 2">
    <name type="scientific">Dioscorea cayennensis subsp. rotundata</name>
    <name type="common">White Guinea yam</name>
    <name type="synonym">Dioscorea rotundata</name>
    <dbReference type="NCBI Taxonomy" id="55577"/>
    <lineage>
        <taxon>Eukaryota</taxon>
        <taxon>Viridiplantae</taxon>
        <taxon>Streptophyta</taxon>
        <taxon>Embryophyta</taxon>
        <taxon>Tracheophyta</taxon>
        <taxon>Spermatophyta</taxon>
        <taxon>Magnoliopsida</taxon>
        <taxon>Liliopsida</taxon>
        <taxon>Dioscoreales</taxon>
        <taxon>Dioscoreaceae</taxon>
        <taxon>Dioscorea</taxon>
    </lineage>
</organism>
<dbReference type="Gene3D" id="1.25.40.10">
    <property type="entry name" value="Tetratricopeptide repeat domain"/>
    <property type="match status" value="1"/>
</dbReference>
<dbReference type="GeneID" id="120250236"/>
<gene>
    <name evidence="2" type="primary">LOC120250236</name>
</gene>
<dbReference type="Proteomes" id="UP001515500">
    <property type="component" value="Chromosome 19"/>
</dbReference>
<sequence length="395" mass="44324">MAIVALRRVPIRTLRSSSVLHPFSNSIGPPPPQLGELSESTRWISRNGISTMYSGIQGISHGNLLPFTQRHLLPLSPMVGASFSSTAAKDTGPPTELVVELYQKMLKSLEARTMPPNAWLWSLIASCSNREDIKLLFEMLQKLRIFRLSNLRIHDNFNCHLCMRVSEACARASALDYGLKALWKHNVYGLTPTIGSAHYLLSYAKEHNDAKLMVKIMQILQRNSLPLQPGTADIVFSICYKTNKWDLISKYAKKFSKAGVKLHRAAFDIWMEFAAKVGDAQSIWKIDKLRSKSVKQHTLATGFAYAKGFLLEHNPEGAAAVIQLLYQTLPDQKKPSFTDELQKLVNEWPLEVVKRQKKDDRKALEDSLKSDIPAMINSLLTSGLDVPINLEGQKS</sequence>
<protein>
    <submittedName>
        <fullName evidence="2">Uncharacterized protein LOC120250236</fullName>
    </submittedName>
</protein>